<reference evidence="3 4" key="1">
    <citation type="submission" date="2020-02" db="EMBL/GenBank/DDBJ databases">
        <title>Draft genome sequence of Haematococcus lacustris strain NIES-144.</title>
        <authorList>
            <person name="Morimoto D."/>
            <person name="Nakagawa S."/>
            <person name="Yoshida T."/>
            <person name="Sawayama S."/>
        </authorList>
    </citation>
    <scope>NUCLEOTIDE SEQUENCE [LARGE SCALE GENOMIC DNA]</scope>
    <source>
        <strain evidence="3 4">NIES-144</strain>
    </source>
</reference>
<keyword evidence="1" id="KW-0175">Coiled coil</keyword>
<sequence length="323" mass="36219">MWQRVDLAWGNLITGGDWRHPVFIPDGLDPVPPLGALIATFLALCAKLIPKYAMSPPGPRRRALLERHKAIRAKLSPTELPALEPARATPQQSSKDASTWGHKRPRTCLGRSAQQQLSMDQQELQGARLQLTVHQQQLQGAQHQLALDQQQLQGVKRQLTLDQEQLQGAQHQLALDQQQLALDQQQLKGAQQQLALDQQQLKGAQQQQAQALEQLQSAQQQQAQALEQLQNSRTGLERSELLLRQHMDACMRAHTMDLPSLAAMQPEMWHICFMRNCVPRAAAQAAYSPAQSKTSTLNAMHPTYTDFSEAWRESVSWCSNVAR</sequence>
<organism evidence="3 4">
    <name type="scientific">Haematococcus lacustris</name>
    <name type="common">Green alga</name>
    <name type="synonym">Haematococcus pluvialis</name>
    <dbReference type="NCBI Taxonomy" id="44745"/>
    <lineage>
        <taxon>Eukaryota</taxon>
        <taxon>Viridiplantae</taxon>
        <taxon>Chlorophyta</taxon>
        <taxon>core chlorophytes</taxon>
        <taxon>Chlorophyceae</taxon>
        <taxon>CS clade</taxon>
        <taxon>Chlamydomonadales</taxon>
        <taxon>Haematococcaceae</taxon>
        <taxon>Haematococcus</taxon>
    </lineage>
</organism>
<feature type="coiled-coil region" evidence="1">
    <location>
        <begin position="187"/>
        <end position="232"/>
    </location>
</feature>
<evidence type="ECO:0000313" key="3">
    <source>
        <dbReference type="EMBL" id="GFH06733.1"/>
    </source>
</evidence>
<protein>
    <submittedName>
        <fullName evidence="3">ABC transporter permease protein</fullName>
    </submittedName>
</protein>
<accession>A0A699Y9I2</accession>
<evidence type="ECO:0000256" key="1">
    <source>
        <dbReference type="SAM" id="Coils"/>
    </source>
</evidence>
<proteinExistence type="predicted"/>
<comment type="caution">
    <text evidence="3">The sequence shown here is derived from an EMBL/GenBank/DDBJ whole genome shotgun (WGS) entry which is preliminary data.</text>
</comment>
<name>A0A699Y9I2_HAELA</name>
<dbReference type="EMBL" id="BLLF01000053">
    <property type="protein sequence ID" value="GFH06733.1"/>
    <property type="molecule type" value="Genomic_DNA"/>
</dbReference>
<gene>
    <name evidence="3" type="ORF">HaLaN_01412</name>
</gene>
<keyword evidence="4" id="KW-1185">Reference proteome</keyword>
<evidence type="ECO:0000313" key="4">
    <source>
        <dbReference type="Proteomes" id="UP000485058"/>
    </source>
</evidence>
<feature type="region of interest" description="Disordered" evidence="2">
    <location>
        <begin position="75"/>
        <end position="105"/>
    </location>
</feature>
<dbReference type="AlphaFoldDB" id="A0A699Y9I2"/>
<evidence type="ECO:0000256" key="2">
    <source>
        <dbReference type="SAM" id="MobiDB-lite"/>
    </source>
</evidence>
<dbReference type="Proteomes" id="UP000485058">
    <property type="component" value="Unassembled WGS sequence"/>
</dbReference>